<evidence type="ECO:0000256" key="4">
    <source>
        <dbReference type="ARBA" id="ARBA00022475"/>
    </source>
</evidence>
<evidence type="ECO:0000256" key="7">
    <source>
        <dbReference type="ARBA" id="ARBA00023136"/>
    </source>
</evidence>
<keyword evidence="6 9" id="KW-1133">Transmembrane helix</keyword>
<evidence type="ECO:0000313" key="12">
    <source>
        <dbReference type="Proteomes" id="UP001500957"/>
    </source>
</evidence>
<feature type="transmembrane region" description="Helical" evidence="9">
    <location>
        <begin position="24"/>
        <end position="43"/>
    </location>
</feature>
<protein>
    <recommendedName>
        <fullName evidence="9">Transport permease protein</fullName>
    </recommendedName>
</protein>
<feature type="transmembrane region" description="Helical" evidence="9">
    <location>
        <begin position="131"/>
        <end position="155"/>
    </location>
</feature>
<dbReference type="Pfam" id="PF01061">
    <property type="entry name" value="ABC2_membrane"/>
    <property type="match status" value="1"/>
</dbReference>
<accession>A0ABP3R6Z0</accession>
<proteinExistence type="inferred from homology"/>
<feature type="transmembrane region" description="Helical" evidence="9">
    <location>
        <begin position="55"/>
        <end position="74"/>
    </location>
</feature>
<keyword evidence="7 9" id="KW-0472">Membrane</keyword>
<dbReference type="InterPro" id="IPR047817">
    <property type="entry name" value="ABC2_TM_bact-type"/>
</dbReference>
<feature type="domain" description="ABC transmembrane type-2" evidence="10">
    <location>
        <begin position="11"/>
        <end position="244"/>
    </location>
</feature>
<comment type="caution">
    <text evidence="11">The sequence shown here is derived from an EMBL/GenBank/DDBJ whole genome shotgun (WGS) entry which is preliminary data.</text>
</comment>
<keyword evidence="5 9" id="KW-0812">Transmembrane</keyword>
<keyword evidence="8" id="KW-0046">Antibiotic resistance</keyword>
<evidence type="ECO:0000256" key="8">
    <source>
        <dbReference type="ARBA" id="ARBA00023251"/>
    </source>
</evidence>
<dbReference type="InterPro" id="IPR051449">
    <property type="entry name" value="ABC-2_transporter_component"/>
</dbReference>
<organism evidence="11 12">
    <name type="scientific">Sporichthya brevicatena</name>
    <dbReference type="NCBI Taxonomy" id="171442"/>
    <lineage>
        <taxon>Bacteria</taxon>
        <taxon>Bacillati</taxon>
        <taxon>Actinomycetota</taxon>
        <taxon>Actinomycetes</taxon>
        <taxon>Sporichthyales</taxon>
        <taxon>Sporichthyaceae</taxon>
        <taxon>Sporichthya</taxon>
    </lineage>
</organism>
<reference evidence="12" key="1">
    <citation type="journal article" date="2019" name="Int. J. Syst. Evol. Microbiol.">
        <title>The Global Catalogue of Microorganisms (GCM) 10K type strain sequencing project: providing services to taxonomists for standard genome sequencing and annotation.</title>
        <authorList>
            <consortium name="The Broad Institute Genomics Platform"/>
            <consortium name="The Broad Institute Genome Sequencing Center for Infectious Disease"/>
            <person name="Wu L."/>
            <person name="Ma J."/>
        </authorList>
    </citation>
    <scope>NUCLEOTIDE SEQUENCE [LARGE SCALE GENOMIC DNA]</scope>
    <source>
        <strain evidence="12">JCM 10671</strain>
    </source>
</reference>
<gene>
    <name evidence="11" type="ORF">GCM10009547_03050</name>
</gene>
<dbReference type="PANTHER" id="PTHR30294:SF38">
    <property type="entry name" value="TRANSPORT PERMEASE PROTEIN"/>
    <property type="match status" value="1"/>
</dbReference>
<dbReference type="PANTHER" id="PTHR30294">
    <property type="entry name" value="MEMBRANE COMPONENT OF ABC TRANSPORTER YHHJ-RELATED"/>
    <property type="match status" value="1"/>
</dbReference>
<evidence type="ECO:0000256" key="1">
    <source>
        <dbReference type="ARBA" id="ARBA00004651"/>
    </source>
</evidence>
<dbReference type="PROSITE" id="PS51012">
    <property type="entry name" value="ABC_TM2"/>
    <property type="match status" value="1"/>
</dbReference>
<comment type="subcellular location">
    <subcellularLocation>
        <location evidence="1 9">Cell membrane</location>
        <topology evidence="1 9">Multi-pass membrane protein</topology>
    </subcellularLocation>
</comment>
<comment type="caution">
    <text evidence="9">Lacks conserved residue(s) required for the propagation of feature annotation.</text>
</comment>
<keyword evidence="3 9" id="KW-0813">Transport</keyword>
<evidence type="ECO:0000256" key="3">
    <source>
        <dbReference type="ARBA" id="ARBA00022448"/>
    </source>
</evidence>
<dbReference type="RefSeq" id="WP_344600843.1">
    <property type="nucleotide sequence ID" value="NZ_BAAAHE010000004.1"/>
</dbReference>
<sequence>MNPQITLATARRVLLQLGRDHRTVAMLLVLPSALLGLMCWVYSDIPGRFDRVGPQLLGILPFVVMFVVTSVATLRERRAGTLERLLTTPMNKLDLLLGYGLAFGLVAIVQSGIAALLTMTLYGVDAETKGGWALFLSAAVVGVFGAAAGLFASAFARTEFQAVQLLPAVVIPQLFLCGMFVPRSQLDSVLNAVSDVLPLSYAVDAMNQSMQRGGLTGQIGRDLAVVGGSALLALAAGAATLRRQSA</sequence>
<dbReference type="InterPro" id="IPR013525">
    <property type="entry name" value="ABC2_TM"/>
</dbReference>
<evidence type="ECO:0000256" key="2">
    <source>
        <dbReference type="ARBA" id="ARBA00007783"/>
    </source>
</evidence>
<evidence type="ECO:0000256" key="9">
    <source>
        <dbReference type="RuleBase" id="RU361157"/>
    </source>
</evidence>
<dbReference type="Proteomes" id="UP001500957">
    <property type="component" value="Unassembled WGS sequence"/>
</dbReference>
<keyword evidence="4 9" id="KW-1003">Cell membrane</keyword>
<dbReference type="InterPro" id="IPR000412">
    <property type="entry name" value="ABC_2_transport"/>
</dbReference>
<keyword evidence="12" id="KW-1185">Reference proteome</keyword>
<evidence type="ECO:0000256" key="5">
    <source>
        <dbReference type="ARBA" id="ARBA00022692"/>
    </source>
</evidence>
<dbReference type="PIRSF" id="PIRSF006648">
    <property type="entry name" value="DrrB"/>
    <property type="match status" value="1"/>
</dbReference>
<evidence type="ECO:0000313" key="11">
    <source>
        <dbReference type="EMBL" id="GAA0604618.1"/>
    </source>
</evidence>
<comment type="similarity">
    <text evidence="2 9">Belongs to the ABC-2 integral membrane protein family.</text>
</comment>
<feature type="transmembrane region" description="Helical" evidence="9">
    <location>
        <begin position="95"/>
        <end position="119"/>
    </location>
</feature>
<evidence type="ECO:0000256" key="6">
    <source>
        <dbReference type="ARBA" id="ARBA00022989"/>
    </source>
</evidence>
<dbReference type="EMBL" id="BAAAHE010000004">
    <property type="protein sequence ID" value="GAA0604618.1"/>
    <property type="molecule type" value="Genomic_DNA"/>
</dbReference>
<name>A0ABP3R6Z0_9ACTN</name>
<evidence type="ECO:0000259" key="10">
    <source>
        <dbReference type="PROSITE" id="PS51012"/>
    </source>
</evidence>